<gene>
    <name evidence="1" type="ORF">S01H4_04012</name>
</gene>
<name>X0ZKQ8_9ZZZZ</name>
<dbReference type="AlphaFoldDB" id="X0ZKQ8"/>
<feature type="non-terminal residue" evidence="1">
    <location>
        <position position="30"/>
    </location>
</feature>
<organism evidence="1">
    <name type="scientific">marine sediment metagenome</name>
    <dbReference type="NCBI Taxonomy" id="412755"/>
    <lineage>
        <taxon>unclassified sequences</taxon>
        <taxon>metagenomes</taxon>
        <taxon>ecological metagenomes</taxon>
    </lineage>
</organism>
<sequence length="30" mass="3608">MIRQFSKRILVIEMLEIINVHASYGKYEIL</sequence>
<proteinExistence type="predicted"/>
<comment type="caution">
    <text evidence="1">The sequence shown here is derived from an EMBL/GenBank/DDBJ whole genome shotgun (WGS) entry which is preliminary data.</text>
</comment>
<accession>X0ZKQ8</accession>
<protein>
    <submittedName>
        <fullName evidence="1">Uncharacterized protein</fullName>
    </submittedName>
</protein>
<reference evidence="1" key="1">
    <citation type="journal article" date="2014" name="Front. Microbiol.">
        <title>High frequency of phylogenetically diverse reductive dehalogenase-homologous genes in deep subseafloor sedimentary metagenomes.</title>
        <authorList>
            <person name="Kawai M."/>
            <person name="Futagami T."/>
            <person name="Toyoda A."/>
            <person name="Takaki Y."/>
            <person name="Nishi S."/>
            <person name="Hori S."/>
            <person name="Arai W."/>
            <person name="Tsubouchi T."/>
            <person name="Morono Y."/>
            <person name="Uchiyama I."/>
            <person name="Ito T."/>
            <person name="Fujiyama A."/>
            <person name="Inagaki F."/>
            <person name="Takami H."/>
        </authorList>
    </citation>
    <scope>NUCLEOTIDE SEQUENCE</scope>
    <source>
        <strain evidence="1">Expedition CK06-06</strain>
    </source>
</reference>
<evidence type="ECO:0000313" key="1">
    <source>
        <dbReference type="EMBL" id="GAG60938.1"/>
    </source>
</evidence>
<dbReference type="EMBL" id="BART01001036">
    <property type="protein sequence ID" value="GAG60938.1"/>
    <property type="molecule type" value="Genomic_DNA"/>
</dbReference>